<dbReference type="Pfam" id="PF02624">
    <property type="entry name" value="YcaO"/>
    <property type="match status" value="1"/>
</dbReference>
<keyword evidence="3" id="KW-1185">Reference proteome</keyword>
<organism evidence="2 3">
    <name type="scientific">Actinokineospora guangxiensis</name>
    <dbReference type="NCBI Taxonomy" id="1490288"/>
    <lineage>
        <taxon>Bacteria</taxon>
        <taxon>Bacillati</taxon>
        <taxon>Actinomycetota</taxon>
        <taxon>Actinomycetes</taxon>
        <taxon>Pseudonocardiales</taxon>
        <taxon>Pseudonocardiaceae</taxon>
        <taxon>Actinokineospora</taxon>
    </lineage>
</organism>
<comment type="caution">
    <text evidence="2">The sequence shown here is derived from an EMBL/GenBank/DDBJ whole genome shotgun (WGS) entry which is preliminary data.</text>
</comment>
<gene>
    <name evidence="2" type="ORF">ACFPM7_13070</name>
</gene>
<dbReference type="InterPro" id="IPR003776">
    <property type="entry name" value="YcaO-like_dom"/>
</dbReference>
<dbReference type="Gene3D" id="3.30.160.660">
    <property type="match status" value="1"/>
</dbReference>
<feature type="domain" description="YcaO" evidence="1">
    <location>
        <begin position="312"/>
        <end position="673"/>
    </location>
</feature>
<dbReference type="EMBL" id="JBHSKF010000005">
    <property type="protein sequence ID" value="MFC5287985.1"/>
    <property type="molecule type" value="Genomic_DNA"/>
</dbReference>
<dbReference type="RefSeq" id="WP_378247497.1">
    <property type="nucleotide sequence ID" value="NZ_JBHSKF010000005.1"/>
</dbReference>
<dbReference type="Gene3D" id="3.30.40.250">
    <property type="match status" value="1"/>
</dbReference>
<dbReference type="PROSITE" id="PS51664">
    <property type="entry name" value="YCAO"/>
    <property type="match status" value="1"/>
</dbReference>
<dbReference type="Proteomes" id="UP001596157">
    <property type="component" value="Unassembled WGS sequence"/>
</dbReference>
<dbReference type="PANTHER" id="PTHR37809">
    <property type="entry name" value="RIBOSOMAL PROTEIN S12 METHYLTHIOTRANSFERASE ACCESSORY FACTOR YCAO"/>
    <property type="match status" value="1"/>
</dbReference>
<dbReference type="Gene3D" id="3.30.1330.230">
    <property type="match status" value="1"/>
</dbReference>
<protein>
    <submittedName>
        <fullName evidence="2">YcaO-like family protein</fullName>
    </submittedName>
</protein>
<proteinExistence type="predicted"/>
<evidence type="ECO:0000259" key="1">
    <source>
        <dbReference type="PROSITE" id="PS51664"/>
    </source>
</evidence>
<evidence type="ECO:0000313" key="3">
    <source>
        <dbReference type="Proteomes" id="UP001596157"/>
    </source>
</evidence>
<name>A0ABW0EPP5_9PSEU</name>
<dbReference type="Gene3D" id="3.40.50.720">
    <property type="entry name" value="NAD(P)-binding Rossmann-like Domain"/>
    <property type="match status" value="1"/>
</dbReference>
<evidence type="ECO:0000313" key="2">
    <source>
        <dbReference type="EMBL" id="MFC5287985.1"/>
    </source>
</evidence>
<dbReference type="PANTHER" id="PTHR37809:SF1">
    <property type="entry name" value="RIBOSOMAL PROTEIN S12 METHYLTHIOTRANSFERASE ACCESSORY FACTOR YCAO"/>
    <property type="match status" value="1"/>
</dbReference>
<sequence length="673" mass="70892">MSGERGSASARSQGAAGLIARLRGALGPAAVFEQVTHPAARLAVSVVPGTLLDSSAFGRWARRVRLPAVVVEVDGGTTYVGPLSEPGRPGCGECARLRRVAAAAASGGQPATGAFPNRRAHPDHEDVEATTRVDPAVIEQASESTAWVGGVMTGLLATGDPEATTRVAGEVIDGATTRVDGALIAGLDGPTTRVPGELIADHPVVALLRDPTQLRDHVAEVRGGDITWHRVIPLPACPVCGGADGIGTVKLPETDDPAELVESLAGWIDPLTGVIPWISVKQPLPGGPYVATAAPPHRVERGQAHPLPIGWGKGVDPAAAIRSAVGEAVERYAASLPDPARLRWARPADLDGDVLDPRELPLYEPEQYGRPGFVAVPFDRRVDHPWVRGTWLDDGRPVWVPAVLAYLRLSLLPEHLICQGTSNGLAAGQDAERAAVHAVLELVERDAVLAAWLTGARGRFIDLDDTLDADLADAVDALTDEGHTVEVHLLPTSTYGATAVALALGDGKRLPGAAVGIGAARDAREAVRQAILELSQSAPHLTTLLREKAHPTPARPEDVRAMLDHAAYYFRPDRVVAFDRLRCGGTTRLADLPETGAPASTDDLAGVLGSSGIRVALVDVTSPDVATGPFRVVRAVSPQLQPLSYGFGNDRTPVPRLRNRVLPAHRRPVHPIW</sequence>
<reference evidence="3" key="1">
    <citation type="journal article" date="2019" name="Int. J. Syst. Evol. Microbiol.">
        <title>The Global Catalogue of Microorganisms (GCM) 10K type strain sequencing project: providing services to taxonomists for standard genome sequencing and annotation.</title>
        <authorList>
            <consortium name="The Broad Institute Genomics Platform"/>
            <consortium name="The Broad Institute Genome Sequencing Center for Infectious Disease"/>
            <person name="Wu L."/>
            <person name="Ma J."/>
        </authorList>
    </citation>
    <scope>NUCLEOTIDE SEQUENCE [LARGE SCALE GENOMIC DNA]</scope>
    <source>
        <strain evidence="3">CCUG 59778</strain>
    </source>
</reference>
<accession>A0ABW0EPP5</accession>